<dbReference type="PANTHER" id="PTHR17098">
    <property type="entry name" value="NADH-UBIQUINONE OXIDOREDUCTASE MWFE SUBUNIT"/>
    <property type="match status" value="1"/>
</dbReference>
<evidence type="ECO:0000313" key="18">
    <source>
        <dbReference type="EMBL" id="SSX26128.1"/>
    </source>
</evidence>
<keyword evidence="6" id="KW-0679">Respiratory chain</keyword>
<evidence type="ECO:0000256" key="5">
    <source>
        <dbReference type="ARBA" id="ARBA00022448"/>
    </source>
</evidence>
<protein>
    <recommendedName>
        <fullName evidence="4">NADH dehydrogenase [ubiquinone] 1 alpha subcomplex subunit 1</fullName>
    </recommendedName>
    <alternativeName>
        <fullName evidence="14">Complex I-MWFE</fullName>
    </alternativeName>
    <alternativeName>
        <fullName evidence="13">NADH-ubiquinone oxidoreductase MWFE subunit</fullName>
    </alternativeName>
</protein>
<evidence type="ECO:0000313" key="17">
    <source>
        <dbReference type="EMBL" id="SSX05769.1"/>
    </source>
</evidence>
<evidence type="ECO:0000256" key="2">
    <source>
        <dbReference type="ARBA" id="ARBA00004298"/>
    </source>
</evidence>
<comment type="subcellular location">
    <subcellularLocation>
        <location evidence="2">Mitochondrion inner membrane</location>
        <topology evidence="2">Single-pass membrane protein</topology>
        <orientation evidence="2">Matrix side</orientation>
    </subcellularLocation>
</comment>
<evidence type="ECO:0000256" key="8">
    <source>
        <dbReference type="ARBA" id="ARBA00022792"/>
    </source>
</evidence>
<reference evidence="18" key="2">
    <citation type="submission" date="2018-07" db="EMBL/GenBank/DDBJ databases">
        <authorList>
            <person name="Quirk P.G."/>
            <person name="Krulwich T.A."/>
        </authorList>
    </citation>
    <scope>NUCLEOTIDE SEQUENCE</scope>
</reference>
<comment type="function">
    <text evidence="1">Accessory subunit of the mitochondrial membrane respiratory chain NADH dehydrogenase (Complex I), that is believed not to be involved in catalysis. Complex I functions in the transfer of electrons from NADH to the respiratory chain. The immediate electron acceptor for the enzyme is believed to be ubiquinone.</text>
</comment>
<evidence type="ECO:0000256" key="9">
    <source>
        <dbReference type="ARBA" id="ARBA00022982"/>
    </source>
</evidence>
<dbReference type="GO" id="GO:0005743">
    <property type="term" value="C:mitochondrial inner membrane"/>
    <property type="evidence" value="ECO:0007669"/>
    <property type="project" value="UniProtKB-SubCell"/>
</dbReference>
<comment type="similarity">
    <text evidence="3">Belongs to the complex I NDUFA1 subunit family.</text>
</comment>
<keyword evidence="7 16" id="KW-0812">Transmembrane</keyword>
<dbReference type="Pfam" id="PF15879">
    <property type="entry name" value="MWFE"/>
    <property type="match status" value="1"/>
</dbReference>
<reference evidence="17" key="1">
    <citation type="submission" date="2018-04" db="EMBL/GenBank/DDBJ databases">
        <authorList>
            <person name="Go L.Y."/>
            <person name="Mitchell J.A."/>
        </authorList>
    </citation>
    <scope>NUCLEOTIDE SEQUENCE</scope>
    <source>
        <tissue evidence="17">Whole organism</tissue>
    </source>
</reference>
<dbReference type="InterPro" id="IPR017384">
    <property type="entry name" value="NADH_Ub_cplx-1_asu_su-1"/>
</dbReference>
<name>A0A336MJ87_CULSO</name>
<keyword evidence="5" id="KW-0813">Transport</keyword>
<dbReference type="AlphaFoldDB" id="A0A336MJ87"/>
<keyword evidence="11" id="KW-0496">Mitochondrion</keyword>
<evidence type="ECO:0000256" key="16">
    <source>
        <dbReference type="SAM" id="Phobius"/>
    </source>
</evidence>
<dbReference type="PANTHER" id="PTHR17098:SF2">
    <property type="entry name" value="NADH DEHYDROGENASE [UBIQUINONE] 1 ALPHA SUBCOMPLEX SUBUNIT 1"/>
    <property type="match status" value="1"/>
</dbReference>
<evidence type="ECO:0000256" key="6">
    <source>
        <dbReference type="ARBA" id="ARBA00022660"/>
    </source>
</evidence>
<evidence type="ECO:0000256" key="3">
    <source>
        <dbReference type="ARBA" id="ARBA00009960"/>
    </source>
</evidence>
<evidence type="ECO:0000256" key="11">
    <source>
        <dbReference type="ARBA" id="ARBA00023128"/>
    </source>
</evidence>
<evidence type="ECO:0000256" key="15">
    <source>
        <dbReference type="SAM" id="MobiDB-lite"/>
    </source>
</evidence>
<sequence>MWFEVLPSAGVIFVMMAIPGYALYGLHKLGLGNAYRRCTDERWHRMMYTRDRRIDPKGNAYTVHFNKKTEFDHIFGLYSSMTFAVFEVNPAISKIRPSSGPKLSKARFGFDRPKTM</sequence>
<evidence type="ECO:0000256" key="4">
    <source>
        <dbReference type="ARBA" id="ARBA00016392"/>
    </source>
</evidence>
<accession>A0A336MJ87</accession>
<evidence type="ECO:0000256" key="12">
    <source>
        <dbReference type="ARBA" id="ARBA00023136"/>
    </source>
</evidence>
<dbReference type="EMBL" id="UFQT01000651">
    <property type="protein sequence ID" value="SSX26128.1"/>
    <property type="molecule type" value="Genomic_DNA"/>
</dbReference>
<dbReference type="EMBL" id="UFQS01000651">
    <property type="protein sequence ID" value="SSX05769.1"/>
    <property type="molecule type" value="Genomic_DNA"/>
</dbReference>
<dbReference type="VEuPathDB" id="VectorBase:CSON013128"/>
<evidence type="ECO:0000256" key="13">
    <source>
        <dbReference type="ARBA" id="ARBA00029847"/>
    </source>
</evidence>
<keyword evidence="10 16" id="KW-1133">Transmembrane helix</keyword>
<organism evidence="18">
    <name type="scientific">Culicoides sonorensis</name>
    <name type="common">Biting midge</name>
    <dbReference type="NCBI Taxonomy" id="179676"/>
    <lineage>
        <taxon>Eukaryota</taxon>
        <taxon>Metazoa</taxon>
        <taxon>Ecdysozoa</taxon>
        <taxon>Arthropoda</taxon>
        <taxon>Hexapoda</taxon>
        <taxon>Insecta</taxon>
        <taxon>Pterygota</taxon>
        <taxon>Neoptera</taxon>
        <taxon>Endopterygota</taxon>
        <taxon>Diptera</taxon>
        <taxon>Nematocera</taxon>
        <taxon>Chironomoidea</taxon>
        <taxon>Ceratopogonidae</taxon>
        <taxon>Ceratopogoninae</taxon>
        <taxon>Culicoides</taxon>
        <taxon>Monoculicoides</taxon>
    </lineage>
</organism>
<keyword evidence="8" id="KW-0999">Mitochondrion inner membrane</keyword>
<evidence type="ECO:0000256" key="7">
    <source>
        <dbReference type="ARBA" id="ARBA00022692"/>
    </source>
</evidence>
<keyword evidence="12 16" id="KW-0472">Membrane</keyword>
<proteinExistence type="inferred from homology"/>
<gene>
    <name evidence="18" type="primary">CSON013128</name>
</gene>
<keyword evidence="9" id="KW-0249">Electron transport</keyword>
<evidence type="ECO:0000256" key="1">
    <source>
        <dbReference type="ARBA" id="ARBA00003195"/>
    </source>
</evidence>
<evidence type="ECO:0000256" key="14">
    <source>
        <dbReference type="ARBA" id="ARBA00033255"/>
    </source>
</evidence>
<feature type="transmembrane region" description="Helical" evidence="16">
    <location>
        <begin position="6"/>
        <end position="26"/>
    </location>
</feature>
<feature type="region of interest" description="Disordered" evidence="15">
    <location>
        <begin position="97"/>
        <end position="116"/>
    </location>
</feature>
<evidence type="ECO:0000256" key="10">
    <source>
        <dbReference type="ARBA" id="ARBA00022989"/>
    </source>
</evidence>